<name>A0A1Q2L0A4_9BACL</name>
<sequence length="172" mass="19224">MQALVLRFDYKSSAFMENLQKQAVNAAGMSGPPLPPHLSLLTLQHADSASLKRVAEDKALHLNNTFLSFSSIGFFKQNGRFFLSPAASKALMDAHFKIQSTARGYQGHLHEHEPEEWTPHVPIITGILPPFQGPMFARLSMEFEPFKAKAAAIECWTLTGDHIETDWSLFLD</sequence>
<organism evidence="1 2">
    <name type="scientific">Planococcus lenghuensis</name>
    <dbReference type="NCBI Taxonomy" id="2213202"/>
    <lineage>
        <taxon>Bacteria</taxon>
        <taxon>Bacillati</taxon>
        <taxon>Bacillota</taxon>
        <taxon>Bacilli</taxon>
        <taxon>Bacillales</taxon>
        <taxon>Caryophanaceae</taxon>
        <taxon>Planococcus</taxon>
    </lineage>
</organism>
<evidence type="ECO:0008006" key="3">
    <source>
        <dbReference type="Google" id="ProtNLM"/>
    </source>
</evidence>
<protein>
    <recommendedName>
        <fullName evidence="3">2'-5' RNA ligase family protein</fullName>
    </recommendedName>
</protein>
<dbReference type="Proteomes" id="UP000188184">
    <property type="component" value="Chromosome"/>
</dbReference>
<dbReference type="Pfam" id="PF13563">
    <property type="entry name" value="2_5_RNA_ligase2"/>
    <property type="match status" value="1"/>
</dbReference>
<dbReference type="AlphaFoldDB" id="A0A1Q2L0A4"/>
<proteinExistence type="predicted"/>
<evidence type="ECO:0000313" key="1">
    <source>
        <dbReference type="EMBL" id="AQQ53885.1"/>
    </source>
</evidence>
<reference evidence="1 2" key="1">
    <citation type="submission" date="2017-02" db="EMBL/GenBank/DDBJ databases">
        <title>The complete genomic sequence of a novel cold adapted crude oil-degrading bacterium Planococcus qaidamina Y42.</title>
        <authorList>
            <person name="Yang R."/>
        </authorList>
    </citation>
    <scope>NUCLEOTIDE SEQUENCE [LARGE SCALE GENOMIC DNA]</scope>
    <source>
        <strain evidence="1 2">Y42</strain>
    </source>
</reference>
<dbReference type="Gene3D" id="3.90.1140.10">
    <property type="entry name" value="Cyclic phosphodiesterase"/>
    <property type="match status" value="1"/>
</dbReference>
<dbReference type="KEGG" id="pmar:B0X71_12820"/>
<dbReference type="EMBL" id="CP019640">
    <property type="protein sequence ID" value="AQQ53885.1"/>
    <property type="molecule type" value="Genomic_DNA"/>
</dbReference>
<gene>
    <name evidence="1" type="ORF">B0X71_12820</name>
</gene>
<dbReference type="InterPro" id="IPR009097">
    <property type="entry name" value="Cyclic_Pdiesterase"/>
</dbReference>
<evidence type="ECO:0000313" key="2">
    <source>
        <dbReference type="Proteomes" id="UP000188184"/>
    </source>
</evidence>
<accession>A0A1Q2L0A4</accession>
<dbReference type="SUPFAM" id="SSF55144">
    <property type="entry name" value="LigT-like"/>
    <property type="match status" value="1"/>
</dbReference>
<dbReference type="RefSeq" id="WP_077589783.1">
    <property type="nucleotide sequence ID" value="NZ_CP019640.1"/>
</dbReference>
<keyword evidence="2" id="KW-1185">Reference proteome</keyword>